<gene>
    <name evidence="1" type="ORF">OKIOD_LOCUS10226</name>
</gene>
<name>A0ABN7SMZ3_OIKDI</name>
<accession>A0ABN7SMZ3</accession>
<protein>
    <submittedName>
        <fullName evidence="1">Oidioi.mRNA.OKI2018_I69.chr1.g1461.t1.cds</fullName>
    </submittedName>
</protein>
<organism evidence="1 2">
    <name type="scientific">Oikopleura dioica</name>
    <name type="common">Tunicate</name>
    <dbReference type="NCBI Taxonomy" id="34765"/>
    <lineage>
        <taxon>Eukaryota</taxon>
        <taxon>Metazoa</taxon>
        <taxon>Chordata</taxon>
        <taxon>Tunicata</taxon>
        <taxon>Appendicularia</taxon>
        <taxon>Copelata</taxon>
        <taxon>Oikopleuridae</taxon>
        <taxon>Oikopleura</taxon>
    </lineage>
</organism>
<sequence>MRNIDLETTNIYHALLFGKNWWNFLQKIAPKVPTTINQELKDDLLKCNTSMLEVRFGPKPTRADLPKIEEFLNIDLYLLYGGKYSPLGISYRPSRTAEVLSIRNVLEKYESGHTNNEHVDRPLVILQSARPYFHTLGPFYVIPTRKVAEERDRDWINLWRAIVKYRWPKLNKTEQDEKIVEVKREMCIDDREMFSIADGVFQRIRTRYQLPIRLFIGKIVNDNVNNKVCFYATKPILGKNPLNLLVGSYTPDEFEIEFKKFAGVSYNELRRNPWRNPVLAADGEYQRERRLDADRGFAANVIDEGDVDAAGLVEGATYETDDNDNESVVLDEGEFEEYDGGLGANPFIDSMAAEDDCNSDGTDDCDGYDSYDEREDDAVYRPIRNLAALVPNVFSDNTLCRILHRGEVIDMPVCPTKNCLYSHQKASYMRAHVKIAQPRHPAEFVNQFLDPVLLTLSKN</sequence>
<keyword evidence="2" id="KW-1185">Reference proteome</keyword>
<dbReference type="Proteomes" id="UP001158576">
    <property type="component" value="Chromosome 1"/>
</dbReference>
<evidence type="ECO:0000313" key="2">
    <source>
        <dbReference type="Proteomes" id="UP001158576"/>
    </source>
</evidence>
<dbReference type="EMBL" id="OU015566">
    <property type="protein sequence ID" value="CAG5104697.1"/>
    <property type="molecule type" value="Genomic_DNA"/>
</dbReference>
<reference evidence="1 2" key="1">
    <citation type="submission" date="2021-04" db="EMBL/GenBank/DDBJ databases">
        <authorList>
            <person name="Bliznina A."/>
        </authorList>
    </citation>
    <scope>NUCLEOTIDE SEQUENCE [LARGE SCALE GENOMIC DNA]</scope>
</reference>
<proteinExistence type="predicted"/>
<evidence type="ECO:0000313" key="1">
    <source>
        <dbReference type="EMBL" id="CAG5104697.1"/>
    </source>
</evidence>